<evidence type="ECO:0000256" key="1">
    <source>
        <dbReference type="SAM" id="MobiDB-lite"/>
    </source>
</evidence>
<dbReference type="Proteomes" id="UP001054821">
    <property type="component" value="Chromosome 6"/>
</dbReference>
<dbReference type="AlphaFoldDB" id="A0AAD4VH49"/>
<name>A0AAD4VH49_PRUDU</name>
<keyword evidence="3" id="KW-1185">Reference proteome</keyword>
<dbReference type="EMBL" id="JAJFAZ020000006">
    <property type="protein sequence ID" value="KAI5324388.1"/>
    <property type="molecule type" value="Genomic_DNA"/>
</dbReference>
<proteinExistence type="predicted"/>
<organism evidence="2 3">
    <name type="scientific">Prunus dulcis</name>
    <name type="common">Almond</name>
    <name type="synonym">Amygdalus dulcis</name>
    <dbReference type="NCBI Taxonomy" id="3755"/>
    <lineage>
        <taxon>Eukaryota</taxon>
        <taxon>Viridiplantae</taxon>
        <taxon>Streptophyta</taxon>
        <taxon>Embryophyta</taxon>
        <taxon>Tracheophyta</taxon>
        <taxon>Spermatophyta</taxon>
        <taxon>Magnoliopsida</taxon>
        <taxon>eudicotyledons</taxon>
        <taxon>Gunneridae</taxon>
        <taxon>Pentapetalae</taxon>
        <taxon>rosids</taxon>
        <taxon>fabids</taxon>
        <taxon>Rosales</taxon>
        <taxon>Rosaceae</taxon>
        <taxon>Amygdaloideae</taxon>
        <taxon>Amygdaleae</taxon>
        <taxon>Prunus</taxon>
    </lineage>
</organism>
<accession>A0AAD4VH49</accession>
<feature type="compositionally biased region" description="Polar residues" evidence="1">
    <location>
        <begin position="156"/>
        <end position="176"/>
    </location>
</feature>
<protein>
    <submittedName>
        <fullName evidence="2">Uncharacterized protein</fullName>
    </submittedName>
</protein>
<gene>
    <name evidence="2" type="ORF">L3X38_033461</name>
</gene>
<sequence>MVTIFKSYGLWSLVEKRILIFDSKKKTKTSEEILDEEADEKMTAIFMKDAKALGITQNAVFDFHESQMQTLRNWNGSCCMENTMVEIMSDRLVQKVLINLSKVYDPICLVIENTRSLETMELQEVLAILKSQEQRFELHSVDTSEKAFASFTVSSKGQNKNVAQSGSSKFQKNWNSKGKKCESKGKPQQGNSA</sequence>
<comment type="caution">
    <text evidence="2">The sequence shown here is derived from an EMBL/GenBank/DDBJ whole genome shotgun (WGS) entry which is preliminary data.</text>
</comment>
<evidence type="ECO:0000313" key="2">
    <source>
        <dbReference type="EMBL" id="KAI5324388.1"/>
    </source>
</evidence>
<feature type="region of interest" description="Disordered" evidence="1">
    <location>
        <begin position="156"/>
        <end position="193"/>
    </location>
</feature>
<reference evidence="2 3" key="1">
    <citation type="journal article" date="2022" name="G3 (Bethesda)">
        <title>Whole-genome sequence and methylome profiling of the almond [Prunus dulcis (Mill.) D.A. Webb] cultivar 'Nonpareil'.</title>
        <authorList>
            <person name="D'Amico-Willman K.M."/>
            <person name="Ouma W.Z."/>
            <person name="Meulia T."/>
            <person name="Sideli G.M."/>
            <person name="Gradziel T.M."/>
            <person name="Fresnedo-Ramirez J."/>
        </authorList>
    </citation>
    <scope>NUCLEOTIDE SEQUENCE [LARGE SCALE GENOMIC DNA]</scope>
    <source>
        <strain evidence="2">Clone GOH B32 T37-40</strain>
    </source>
</reference>
<evidence type="ECO:0000313" key="3">
    <source>
        <dbReference type="Proteomes" id="UP001054821"/>
    </source>
</evidence>